<name>A0A4P7L640_9BURK</name>
<feature type="chain" id="PRO_5021022031" evidence="2">
    <location>
        <begin position="45"/>
        <end position="120"/>
    </location>
</feature>
<dbReference type="OrthoDB" id="8967543at2"/>
<dbReference type="KEGG" id="cox:E0W60_07900"/>
<dbReference type="AlphaFoldDB" id="A0A4P7L640"/>
<gene>
    <name evidence="3" type="ORF">E0W60_07900</name>
</gene>
<proteinExistence type="predicted"/>
<evidence type="ECO:0000256" key="1">
    <source>
        <dbReference type="SAM" id="MobiDB-lite"/>
    </source>
</evidence>
<evidence type="ECO:0000256" key="2">
    <source>
        <dbReference type="SAM" id="SignalP"/>
    </source>
</evidence>
<organism evidence="3 4">
    <name type="scientific">Cupriavidus oxalaticus</name>
    <dbReference type="NCBI Taxonomy" id="96344"/>
    <lineage>
        <taxon>Bacteria</taxon>
        <taxon>Pseudomonadati</taxon>
        <taxon>Pseudomonadota</taxon>
        <taxon>Betaproteobacteria</taxon>
        <taxon>Burkholderiales</taxon>
        <taxon>Burkholderiaceae</taxon>
        <taxon>Cupriavidus</taxon>
    </lineage>
</organism>
<dbReference type="EMBL" id="CP038634">
    <property type="protein sequence ID" value="QBY51056.1"/>
    <property type="molecule type" value="Genomic_DNA"/>
</dbReference>
<evidence type="ECO:0000313" key="4">
    <source>
        <dbReference type="Proteomes" id="UP000295294"/>
    </source>
</evidence>
<evidence type="ECO:0000313" key="3">
    <source>
        <dbReference type="EMBL" id="QBY51056.1"/>
    </source>
</evidence>
<sequence length="120" mass="12688">MNPQSPCQRGQAASRPQKKLLHRTRRAVVLLRVLGLCLNSVACAQAEAPQPAAPAAAAVTPEQKFAPGYLEAVSTGYDNGVAWREPEGIAPLRQPREVRGPSAGDAGAAMRPVSAKPRVR</sequence>
<dbReference type="Proteomes" id="UP000295294">
    <property type="component" value="Chromosome 1"/>
</dbReference>
<protein>
    <submittedName>
        <fullName evidence="3">Uncharacterized protein</fullName>
    </submittedName>
</protein>
<keyword evidence="2" id="KW-0732">Signal</keyword>
<feature type="signal peptide" evidence="2">
    <location>
        <begin position="1"/>
        <end position="44"/>
    </location>
</feature>
<reference evidence="3 4" key="1">
    <citation type="submission" date="2019-03" db="EMBL/GenBank/DDBJ databases">
        <title>Efficiently degradation of phenoxyalkanoic acid herbicides by Cupriavidus oxalaticus strain X32.</title>
        <authorList>
            <person name="Sheng X."/>
        </authorList>
    </citation>
    <scope>NUCLEOTIDE SEQUENCE [LARGE SCALE GENOMIC DNA]</scope>
    <source>
        <strain evidence="3 4">X32</strain>
    </source>
</reference>
<feature type="region of interest" description="Disordered" evidence="1">
    <location>
        <begin position="88"/>
        <end position="120"/>
    </location>
</feature>
<dbReference type="RefSeq" id="WP_135703566.1">
    <property type="nucleotide sequence ID" value="NZ_CP038634.1"/>
</dbReference>
<accession>A0A4P7L640</accession>